<evidence type="ECO:0000313" key="1">
    <source>
        <dbReference type="EMBL" id="BAH93995.1"/>
    </source>
</evidence>
<sequence length="84" mass="9502">VPNPLFDLAGILCGQFNIPFWKFFLATLIGKAVIKVYIQVCYLKILLQSIFFSVSSMHCNIFVKLSNHTSQITSVDNISNYSLQ</sequence>
<organism evidence="1 2">
    <name type="scientific">Oryza sativa subsp. japonica</name>
    <name type="common">Rice</name>
    <dbReference type="NCBI Taxonomy" id="39947"/>
    <lineage>
        <taxon>Eukaryota</taxon>
        <taxon>Viridiplantae</taxon>
        <taxon>Streptophyta</taxon>
        <taxon>Embryophyta</taxon>
        <taxon>Tracheophyta</taxon>
        <taxon>Spermatophyta</taxon>
        <taxon>Magnoliopsida</taxon>
        <taxon>Liliopsida</taxon>
        <taxon>Poales</taxon>
        <taxon>Poaceae</taxon>
        <taxon>BOP clade</taxon>
        <taxon>Oryzoideae</taxon>
        <taxon>Oryzeae</taxon>
        <taxon>Oryzinae</taxon>
        <taxon>Oryza</taxon>
        <taxon>Oryza sativa</taxon>
    </lineage>
</organism>
<proteinExistence type="predicted"/>
<reference evidence="2" key="2">
    <citation type="journal article" date="2008" name="Nucleic Acids Res.">
        <title>The rice annotation project database (RAP-DB): 2008 update.</title>
        <authorList>
            <consortium name="The rice annotation project (RAP)"/>
        </authorList>
    </citation>
    <scope>GENOME REANNOTATION</scope>
    <source>
        <strain evidence="2">cv. Nipponbare</strain>
    </source>
</reference>
<evidence type="ECO:0000313" key="2">
    <source>
        <dbReference type="Proteomes" id="UP000000763"/>
    </source>
</evidence>
<feature type="non-terminal residue" evidence="1">
    <location>
        <position position="1"/>
    </location>
</feature>
<dbReference type="Proteomes" id="UP000000763">
    <property type="component" value="Chromosome 7"/>
</dbReference>
<name>C7J4Y3_ORYSJ</name>
<dbReference type="AlphaFoldDB" id="C7J4Y3"/>
<dbReference type="KEGG" id="dosa:Os07g0571500"/>
<accession>C7J4Y3</accession>
<dbReference type="EMBL" id="AP008213">
    <property type="protein sequence ID" value="BAH93995.1"/>
    <property type="molecule type" value="Genomic_DNA"/>
</dbReference>
<gene>
    <name evidence="1" type="ordered locus">Os07g0571500</name>
</gene>
<reference evidence="1 2" key="1">
    <citation type="journal article" date="2005" name="Nature">
        <title>The map-based sequence of the rice genome.</title>
        <authorList>
            <consortium name="International rice genome sequencing project (IRGSP)"/>
            <person name="Matsumoto T."/>
            <person name="Wu J."/>
            <person name="Kanamori H."/>
            <person name="Katayose Y."/>
            <person name="Fujisawa M."/>
            <person name="Namiki N."/>
            <person name="Mizuno H."/>
            <person name="Yamamoto K."/>
            <person name="Antonio B.A."/>
            <person name="Baba T."/>
            <person name="Sakata K."/>
            <person name="Nagamura Y."/>
            <person name="Aoki H."/>
            <person name="Arikawa K."/>
            <person name="Arita K."/>
            <person name="Bito T."/>
            <person name="Chiden Y."/>
            <person name="Fujitsuka N."/>
            <person name="Fukunaka R."/>
            <person name="Hamada M."/>
            <person name="Harada C."/>
            <person name="Hayashi A."/>
            <person name="Hijishita S."/>
            <person name="Honda M."/>
            <person name="Hosokawa S."/>
            <person name="Ichikawa Y."/>
            <person name="Idonuma A."/>
            <person name="Iijima M."/>
            <person name="Ikeda M."/>
            <person name="Ikeno M."/>
            <person name="Ito K."/>
            <person name="Ito S."/>
            <person name="Ito T."/>
            <person name="Ito Y."/>
            <person name="Ito Y."/>
            <person name="Iwabuchi A."/>
            <person name="Kamiya K."/>
            <person name="Karasawa W."/>
            <person name="Kurita K."/>
            <person name="Katagiri S."/>
            <person name="Kikuta A."/>
            <person name="Kobayashi H."/>
            <person name="Kobayashi N."/>
            <person name="Machita K."/>
            <person name="Maehara T."/>
            <person name="Masukawa M."/>
            <person name="Mizubayashi T."/>
            <person name="Mukai Y."/>
            <person name="Nagasaki H."/>
            <person name="Nagata Y."/>
            <person name="Naito S."/>
            <person name="Nakashima M."/>
            <person name="Nakama Y."/>
            <person name="Nakamichi Y."/>
            <person name="Nakamura M."/>
            <person name="Meguro A."/>
            <person name="Negishi M."/>
            <person name="Ohta I."/>
            <person name="Ohta T."/>
            <person name="Okamoto M."/>
            <person name="Ono N."/>
            <person name="Saji S."/>
            <person name="Sakaguchi M."/>
            <person name="Sakai K."/>
            <person name="Shibata M."/>
            <person name="Shimokawa T."/>
            <person name="Song J."/>
            <person name="Takazaki Y."/>
            <person name="Terasawa K."/>
            <person name="Tsugane M."/>
            <person name="Tsuji K."/>
            <person name="Ueda S."/>
            <person name="Waki K."/>
            <person name="Yamagata H."/>
            <person name="Yamamoto M."/>
            <person name="Yamamoto S."/>
            <person name="Yamane H."/>
            <person name="Yoshiki S."/>
            <person name="Yoshihara R."/>
            <person name="Yukawa K."/>
            <person name="Zhong H."/>
            <person name="Yano M."/>
            <person name="Yuan Q."/>
            <person name="Ouyang S."/>
            <person name="Liu J."/>
            <person name="Jones K.M."/>
            <person name="Gansberger K."/>
            <person name="Moffat K."/>
            <person name="Hill J."/>
            <person name="Bera J."/>
            <person name="Fadrosh D."/>
            <person name="Jin S."/>
            <person name="Johri S."/>
            <person name="Kim M."/>
            <person name="Overton L."/>
            <person name="Reardon M."/>
            <person name="Tsitrin T."/>
            <person name="Vuong H."/>
            <person name="Weaver B."/>
            <person name="Ciecko A."/>
            <person name="Tallon L."/>
            <person name="Jackson J."/>
            <person name="Pai G."/>
            <person name="Aken S.V."/>
            <person name="Utterback T."/>
            <person name="Reidmuller S."/>
            <person name="Feldblyum T."/>
            <person name="Hsiao J."/>
            <person name="Zismann V."/>
            <person name="Iobst S."/>
            <person name="de Vazeille A.R."/>
            <person name="Buell C.R."/>
            <person name="Ying K."/>
            <person name="Li Y."/>
            <person name="Lu T."/>
            <person name="Huang Y."/>
            <person name="Zhao Q."/>
            <person name="Feng Q."/>
            <person name="Zhang L."/>
            <person name="Zhu J."/>
            <person name="Weng Q."/>
            <person name="Mu J."/>
            <person name="Lu Y."/>
            <person name="Fan D."/>
            <person name="Liu Y."/>
            <person name="Guan J."/>
            <person name="Zhang Y."/>
            <person name="Yu S."/>
            <person name="Liu X."/>
            <person name="Zhang Y."/>
            <person name="Hong G."/>
            <person name="Han B."/>
            <person name="Choisne N."/>
            <person name="Demange N."/>
            <person name="Orjeda G."/>
            <person name="Samain S."/>
            <person name="Cattolico L."/>
            <person name="Pelletier E."/>
            <person name="Couloux A."/>
            <person name="Segurens B."/>
            <person name="Wincker P."/>
            <person name="D'Hont A."/>
            <person name="Scarpelli C."/>
            <person name="Weissenbach J."/>
            <person name="Salanoubat M."/>
            <person name="Quetier F."/>
            <person name="Yu Y."/>
            <person name="Kim H.R."/>
            <person name="Rambo T."/>
            <person name="Currie J."/>
            <person name="Collura K."/>
            <person name="Luo M."/>
            <person name="Yang T."/>
            <person name="Ammiraju J.S.S."/>
            <person name="Engler F."/>
            <person name="Soderlund C."/>
            <person name="Wing R.A."/>
            <person name="Palmer L.E."/>
            <person name="de la Bastide M."/>
            <person name="Spiegel L."/>
            <person name="Nascimento L."/>
            <person name="Zutavern T."/>
            <person name="O'Shaughnessy A."/>
            <person name="Dike S."/>
            <person name="Dedhia N."/>
            <person name="Preston R."/>
            <person name="Balija V."/>
            <person name="McCombie W.R."/>
            <person name="Chow T."/>
            <person name="Chen H."/>
            <person name="Chung M."/>
            <person name="Chen C."/>
            <person name="Shaw J."/>
            <person name="Wu H."/>
            <person name="Hsiao K."/>
            <person name="Chao Y."/>
            <person name="Chu M."/>
            <person name="Cheng C."/>
            <person name="Hour A."/>
            <person name="Lee P."/>
            <person name="Lin S."/>
            <person name="Lin Y."/>
            <person name="Liou J."/>
            <person name="Liu S."/>
            <person name="Hsing Y."/>
            <person name="Raghuvanshi S."/>
            <person name="Mohanty A."/>
            <person name="Bharti A.K."/>
            <person name="Gaur A."/>
            <person name="Gupta V."/>
            <person name="Kumar D."/>
            <person name="Ravi V."/>
            <person name="Vij S."/>
            <person name="Kapur A."/>
            <person name="Khurana P."/>
            <person name="Khurana P."/>
            <person name="Khurana J.P."/>
            <person name="Tyagi A.K."/>
            <person name="Gaikwad K."/>
            <person name="Singh A."/>
            <person name="Dalal V."/>
            <person name="Srivastava S."/>
            <person name="Dixit A."/>
            <person name="Pal A.K."/>
            <person name="Ghazi I.A."/>
            <person name="Yadav M."/>
            <person name="Pandit A."/>
            <person name="Bhargava A."/>
            <person name="Sureshbabu K."/>
            <person name="Batra K."/>
            <person name="Sharma T.R."/>
            <person name="Mohapatra T."/>
            <person name="Singh N.K."/>
            <person name="Messing J."/>
            <person name="Nelson A.B."/>
            <person name="Fuks G."/>
            <person name="Kavchok S."/>
            <person name="Keizer G."/>
            <person name="Linton E."/>
            <person name="Llaca V."/>
            <person name="Song R."/>
            <person name="Tanyolac B."/>
            <person name="Young S."/>
            <person name="Ho-Il K."/>
            <person name="Hahn J.H."/>
            <person name="Sangsakoo G."/>
            <person name="Vanavichit A."/>
            <person name="de Mattos Luiz.A.T."/>
            <person name="Zimmer P.D."/>
            <person name="Malone G."/>
            <person name="Dellagostin O."/>
            <person name="de Oliveira A.C."/>
            <person name="Bevan M."/>
            <person name="Bancroft I."/>
            <person name="Minx P."/>
            <person name="Cordum H."/>
            <person name="Wilson R."/>
            <person name="Cheng Z."/>
            <person name="Jin W."/>
            <person name="Jiang J."/>
            <person name="Leong S.A."/>
            <person name="Iwama H."/>
            <person name="Gojobori T."/>
            <person name="Itoh T."/>
            <person name="Niimura Y."/>
            <person name="Fujii Y."/>
            <person name="Habara T."/>
            <person name="Sakai H."/>
            <person name="Sato Y."/>
            <person name="Wilson G."/>
            <person name="Kumar K."/>
            <person name="McCouch S."/>
            <person name="Juretic N."/>
            <person name="Hoen D."/>
            <person name="Wright S."/>
            <person name="Bruskiewich R."/>
            <person name="Bureau T."/>
            <person name="Miyao A."/>
            <person name="Hirochika H."/>
            <person name="Nishikawa T."/>
            <person name="Kadowaki K."/>
            <person name="Sugiura M."/>
            <person name="Burr B."/>
            <person name="Sasaki T."/>
        </authorList>
    </citation>
    <scope>NUCLEOTIDE SEQUENCE [LARGE SCALE GENOMIC DNA]</scope>
    <source>
        <strain evidence="2">cv. Nipponbare</strain>
    </source>
</reference>
<protein>
    <submittedName>
        <fullName evidence="1">Os07g0571500 protein</fullName>
    </submittedName>
</protein>